<gene>
    <name evidence="4" type="ORF">H8704_10855</name>
</gene>
<comment type="similarity">
    <text evidence="2">Belongs to the Nudix hydrolase family.</text>
</comment>
<keyword evidence="5" id="KW-1185">Reference proteome</keyword>
<dbReference type="Pfam" id="PF00293">
    <property type="entry name" value="NUDIX"/>
    <property type="match status" value="1"/>
</dbReference>
<dbReference type="Pfam" id="PF21906">
    <property type="entry name" value="WHD_NrtR"/>
    <property type="match status" value="1"/>
</dbReference>
<dbReference type="SUPFAM" id="SSF55811">
    <property type="entry name" value="Nudix"/>
    <property type="match status" value="1"/>
</dbReference>
<dbReference type="Gene3D" id="3.90.79.10">
    <property type="entry name" value="Nucleoside Triphosphate Pyrophosphohydrolase"/>
    <property type="match status" value="1"/>
</dbReference>
<dbReference type="PROSITE" id="PS00893">
    <property type="entry name" value="NUDIX_BOX"/>
    <property type="match status" value="1"/>
</dbReference>
<dbReference type="InterPro" id="IPR000086">
    <property type="entry name" value="NUDIX_hydrolase_dom"/>
</dbReference>
<evidence type="ECO:0000256" key="2">
    <source>
        <dbReference type="RuleBase" id="RU003476"/>
    </source>
</evidence>
<accession>A0ABR7N417</accession>
<dbReference type="PROSITE" id="PS51462">
    <property type="entry name" value="NUDIX"/>
    <property type="match status" value="1"/>
</dbReference>
<dbReference type="InterPro" id="IPR020084">
    <property type="entry name" value="NUDIX_hydrolase_CS"/>
</dbReference>
<dbReference type="PANTHER" id="PTHR43736:SF4">
    <property type="entry name" value="SLR1690 PROTEIN"/>
    <property type="match status" value="1"/>
</dbReference>
<proteinExistence type="inferred from homology"/>
<comment type="caution">
    <text evidence="4">The sequence shown here is derived from an EMBL/GenBank/DDBJ whole genome shotgun (WGS) entry which is preliminary data.</text>
</comment>
<keyword evidence="1 2" id="KW-0378">Hydrolase</keyword>
<dbReference type="EMBL" id="JACRSX010000016">
    <property type="protein sequence ID" value="MBC8563120.1"/>
    <property type="molecule type" value="Genomic_DNA"/>
</dbReference>
<organism evidence="4 5">
    <name type="scientific">Jutongia huaianensis</name>
    <dbReference type="NCBI Taxonomy" id="2763668"/>
    <lineage>
        <taxon>Bacteria</taxon>
        <taxon>Bacillati</taxon>
        <taxon>Bacillota</taxon>
        <taxon>Clostridia</taxon>
        <taxon>Lachnospirales</taxon>
        <taxon>Lachnospiraceae</taxon>
        <taxon>Jutongia</taxon>
    </lineage>
</organism>
<sequence>MTETEFLRQYDPDRYEKPAVTVDMLIFTVNPERDYSLELLMIERGGHPYLGKWALPGGFVEMNESLEEAAARELKEETGLSDIYMEQLFTFGDVDRDPRMRVISVAYMALVSKDKLHPVAGDDAANVKWFTIKTQEDDSLILLAKGVTLTEESIAFDHEKVIKTALQRLRNKVEYTDIAFELAGEKFTLTQLQSIYEAILGRKLHKSNFRRGIVDRLEKTEEKETKSSNRPACMYRKKDIGKAKQRGDQVWVRC</sequence>
<feature type="domain" description="Nudix hydrolase" evidence="3">
    <location>
        <begin position="19"/>
        <end position="155"/>
    </location>
</feature>
<name>A0ABR7N417_9FIRM</name>
<dbReference type="InterPro" id="IPR020476">
    <property type="entry name" value="Nudix_hydrolase"/>
</dbReference>
<evidence type="ECO:0000256" key="1">
    <source>
        <dbReference type="ARBA" id="ARBA00022801"/>
    </source>
</evidence>
<evidence type="ECO:0000313" key="4">
    <source>
        <dbReference type="EMBL" id="MBC8563120.1"/>
    </source>
</evidence>
<evidence type="ECO:0000259" key="3">
    <source>
        <dbReference type="PROSITE" id="PS51462"/>
    </source>
</evidence>
<dbReference type="InterPro" id="IPR015797">
    <property type="entry name" value="NUDIX_hydrolase-like_dom_sf"/>
</dbReference>
<dbReference type="Proteomes" id="UP000606193">
    <property type="component" value="Unassembled WGS sequence"/>
</dbReference>
<dbReference type="PANTHER" id="PTHR43736">
    <property type="entry name" value="ADP-RIBOSE PYROPHOSPHATASE"/>
    <property type="match status" value="1"/>
</dbReference>
<dbReference type="InterPro" id="IPR036388">
    <property type="entry name" value="WH-like_DNA-bd_sf"/>
</dbReference>
<dbReference type="CDD" id="cd18873">
    <property type="entry name" value="NUDIX_NadM_like"/>
    <property type="match status" value="1"/>
</dbReference>
<dbReference type="SUPFAM" id="SSF46785">
    <property type="entry name" value="Winged helix' DNA-binding domain"/>
    <property type="match status" value="1"/>
</dbReference>
<dbReference type="Gene3D" id="1.10.10.10">
    <property type="entry name" value="Winged helix-like DNA-binding domain superfamily/Winged helix DNA-binding domain"/>
    <property type="match status" value="1"/>
</dbReference>
<evidence type="ECO:0000313" key="5">
    <source>
        <dbReference type="Proteomes" id="UP000606193"/>
    </source>
</evidence>
<dbReference type="InterPro" id="IPR054105">
    <property type="entry name" value="WHD_NrtR"/>
</dbReference>
<dbReference type="PRINTS" id="PR00502">
    <property type="entry name" value="NUDIXFAMILY"/>
</dbReference>
<protein>
    <submittedName>
        <fullName evidence="4">NUDIX hydrolase</fullName>
    </submittedName>
</protein>
<dbReference type="InterPro" id="IPR036390">
    <property type="entry name" value="WH_DNA-bd_sf"/>
</dbReference>
<reference evidence="4 5" key="1">
    <citation type="submission" date="2020-08" db="EMBL/GenBank/DDBJ databases">
        <title>Genome public.</title>
        <authorList>
            <person name="Liu C."/>
            <person name="Sun Q."/>
        </authorList>
    </citation>
    <scope>NUCLEOTIDE SEQUENCE [LARGE SCALE GENOMIC DNA]</scope>
    <source>
        <strain evidence="4 5">NSJ-37</strain>
    </source>
</reference>
<dbReference type="GO" id="GO:0016787">
    <property type="term" value="F:hydrolase activity"/>
    <property type="evidence" value="ECO:0007669"/>
    <property type="project" value="UniProtKB-KW"/>
</dbReference>